<organism evidence="1">
    <name type="scientific">Prymnesium polylepis</name>
    <dbReference type="NCBI Taxonomy" id="72548"/>
    <lineage>
        <taxon>Eukaryota</taxon>
        <taxon>Haptista</taxon>
        <taxon>Haptophyta</taxon>
        <taxon>Prymnesiophyceae</taxon>
        <taxon>Prymnesiales</taxon>
        <taxon>Prymnesiaceae</taxon>
        <taxon>Prymnesium</taxon>
    </lineage>
</organism>
<accession>A0A7S4JEQ9</accession>
<gene>
    <name evidence="1" type="ORF">CPOL0286_LOCUS16586</name>
</gene>
<dbReference type="EMBL" id="HBKO01036329">
    <property type="protein sequence ID" value="CAE2261253.1"/>
    <property type="molecule type" value="Transcribed_RNA"/>
</dbReference>
<proteinExistence type="predicted"/>
<protein>
    <submittedName>
        <fullName evidence="1">Uncharacterized protein</fullName>
    </submittedName>
</protein>
<reference evidence="1" key="1">
    <citation type="submission" date="2021-01" db="EMBL/GenBank/DDBJ databases">
        <authorList>
            <person name="Corre E."/>
            <person name="Pelletier E."/>
            <person name="Niang G."/>
            <person name="Scheremetjew M."/>
            <person name="Finn R."/>
            <person name="Kale V."/>
            <person name="Holt S."/>
            <person name="Cochrane G."/>
            <person name="Meng A."/>
            <person name="Brown T."/>
            <person name="Cohen L."/>
        </authorList>
    </citation>
    <scope>NUCLEOTIDE SEQUENCE</scope>
    <source>
        <strain evidence="1">UIO037</strain>
    </source>
</reference>
<sequence>MTHVEASLLDAHVRFGSLNNSDRCAAEWIVRYAQDNSPVGEMHMEPYLRRLCFGTIRLALHEAALELGFRQSSMSFILAVPFLAPTFTISCRTAMAWKEAMHAVNVSQFMLRAPSNGLADRIAYWAPSKQTSSIEQVPLEIRRNISSVSSHPSHLSSVDVALVNRLTSLNESATDPGASIGDFVAATNIMIKHLDGMGWFLHPAATGSQDCMVEIAVRAKSVIEGLELVDKGLYRSTYMSPSESEVEAIAAALRTEQGMEPNTPLTEKACRALEKRMKVKFVIIDATMEGDPLRTRPTEARILEEAASDCTAYDWVVAARTKRGHCDHVSQATCDTSLINHPEVTADPPAVVPLPVFFSQL</sequence>
<name>A0A7S4JEQ9_9EUKA</name>
<dbReference type="AlphaFoldDB" id="A0A7S4JEQ9"/>
<evidence type="ECO:0000313" key="1">
    <source>
        <dbReference type="EMBL" id="CAE2261253.1"/>
    </source>
</evidence>